<keyword evidence="3" id="KW-1185">Reference proteome</keyword>
<dbReference type="EMBL" id="BMWX01000004">
    <property type="protein sequence ID" value="GGZ32181.1"/>
    <property type="molecule type" value="Genomic_DNA"/>
</dbReference>
<name>A0A918Q576_9BACT</name>
<dbReference type="RefSeq" id="WP_157492831.1">
    <property type="nucleotide sequence ID" value="NZ_BMWX01000004.1"/>
</dbReference>
<evidence type="ECO:0000313" key="2">
    <source>
        <dbReference type="EMBL" id="GGZ32181.1"/>
    </source>
</evidence>
<protein>
    <submittedName>
        <fullName evidence="2">Uncharacterized protein</fullName>
    </submittedName>
</protein>
<feature type="transmembrane region" description="Helical" evidence="1">
    <location>
        <begin position="102"/>
        <end position="124"/>
    </location>
</feature>
<gene>
    <name evidence="2" type="ORF">GCM10007049_26990</name>
</gene>
<keyword evidence="1" id="KW-1133">Transmembrane helix</keyword>
<feature type="transmembrane region" description="Helical" evidence="1">
    <location>
        <begin position="21"/>
        <end position="40"/>
    </location>
</feature>
<sequence>MTFANVNDLLKKIDHNGMAVIVSRGIAIVLTGVFLMATAVTLDHSLLHLSVISLLVCWMMETYFRVKEITLQQLYDEQIQFLSNDSSLRNTKSQFGKWFEELFISINGLFYLLAIFVHLFLLIIL</sequence>
<accession>A0A918Q576</accession>
<keyword evidence="1" id="KW-0472">Membrane</keyword>
<reference evidence="2" key="1">
    <citation type="journal article" date="2014" name="Int. J. Syst. Evol. Microbiol.">
        <title>Complete genome sequence of Corynebacterium casei LMG S-19264T (=DSM 44701T), isolated from a smear-ripened cheese.</title>
        <authorList>
            <consortium name="US DOE Joint Genome Institute (JGI-PGF)"/>
            <person name="Walter F."/>
            <person name="Albersmeier A."/>
            <person name="Kalinowski J."/>
            <person name="Ruckert C."/>
        </authorList>
    </citation>
    <scope>NUCLEOTIDE SEQUENCE</scope>
    <source>
        <strain evidence="2">KCTC 12368</strain>
    </source>
</reference>
<proteinExistence type="predicted"/>
<evidence type="ECO:0000256" key="1">
    <source>
        <dbReference type="SAM" id="Phobius"/>
    </source>
</evidence>
<comment type="caution">
    <text evidence="2">The sequence shown here is derived from an EMBL/GenBank/DDBJ whole genome shotgun (WGS) entry which is preliminary data.</text>
</comment>
<reference evidence="2" key="2">
    <citation type="submission" date="2020-09" db="EMBL/GenBank/DDBJ databases">
        <authorList>
            <person name="Sun Q."/>
            <person name="Kim S."/>
        </authorList>
    </citation>
    <scope>NUCLEOTIDE SEQUENCE</scope>
    <source>
        <strain evidence="2">KCTC 12368</strain>
    </source>
</reference>
<keyword evidence="1" id="KW-0812">Transmembrane</keyword>
<dbReference type="Proteomes" id="UP000619457">
    <property type="component" value="Unassembled WGS sequence"/>
</dbReference>
<organism evidence="2 3">
    <name type="scientific">Echinicola pacifica</name>
    <dbReference type="NCBI Taxonomy" id="346377"/>
    <lineage>
        <taxon>Bacteria</taxon>
        <taxon>Pseudomonadati</taxon>
        <taxon>Bacteroidota</taxon>
        <taxon>Cytophagia</taxon>
        <taxon>Cytophagales</taxon>
        <taxon>Cyclobacteriaceae</taxon>
        <taxon>Echinicola</taxon>
    </lineage>
</organism>
<dbReference type="AlphaFoldDB" id="A0A918Q576"/>
<evidence type="ECO:0000313" key="3">
    <source>
        <dbReference type="Proteomes" id="UP000619457"/>
    </source>
</evidence>